<evidence type="ECO:0000256" key="7">
    <source>
        <dbReference type="SAM" id="MobiDB-lite"/>
    </source>
</evidence>
<evidence type="ECO:0000256" key="2">
    <source>
        <dbReference type="ARBA" id="ARBA00012759"/>
    </source>
</evidence>
<feature type="compositionally biased region" description="Basic and acidic residues" evidence="7">
    <location>
        <begin position="924"/>
        <end position="933"/>
    </location>
</feature>
<evidence type="ECO:0000259" key="9">
    <source>
        <dbReference type="Pfam" id="PF12340"/>
    </source>
</evidence>
<comment type="catalytic activity">
    <reaction evidence="1">
        <text>Thiol-dependent hydrolysis of ester, thioester, amide, peptide and isopeptide bonds formed by the C-terminal Gly of ubiquitin (a 76-residue protein attached to proteins as an intracellular targeting signal).</text>
        <dbReference type="EC" id="3.4.19.12"/>
    </reaction>
</comment>
<keyword evidence="3" id="KW-0645">Protease</keyword>
<accession>A0A1Q9EKS9</accession>
<organism evidence="10 11">
    <name type="scientific">Symbiodinium microadriaticum</name>
    <name type="common">Dinoflagellate</name>
    <name type="synonym">Zooxanthella microadriatica</name>
    <dbReference type="NCBI Taxonomy" id="2951"/>
    <lineage>
        <taxon>Eukaryota</taxon>
        <taxon>Sar</taxon>
        <taxon>Alveolata</taxon>
        <taxon>Dinophyceae</taxon>
        <taxon>Suessiales</taxon>
        <taxon>Symbiodiniaceae</taxon>
        <taxon>Symbiodinium</taxon>
    </lineage>
</organism>
<dbReference type="PANTHER" id="PTHR13367:SF33">
    <property type="entry name" value="P-LOOP CONTAINING NUCLEOSIDE TRIPHOSPHATE HYDROLASE PROTEIN"/>
    <property type="match status" value="1"/>
</dbReference>
<name>A0A1Q9EKS9_SYMMI</name>
<evidence type="ECO:0000256" key="1">
    <source>
        <dbReference type="ARBA" id="ARBA00000707"/>
    </source>
</evidence>
<evidence type="ECO:0000256" key="4">
    <source>
        <dbReference type="ARBA" id="ARBA00022786"/>
    </source>
</evidence>
<keyword evidence="8" id="KW-0732">Signal</keyword>
<evidence type="ECO:0000256" key="3">
    <source>
        <dbReference type="ARBA" id="ARBA00022670"/>
    </source>
</evidence>
<keyword evidence="4" id="KW-0833">Ubl conjugation pathway</keyword>
<evidence type="ECO:0000313" key="10">
    <source>
        <dbReference type="EMBL" id="OLQ07951.1"/>
    </source>
</evidence>
<sequence length="1290" mass="143993">MMVAADYVMLLMVLSCESSDDEVFINNMKMTTTWRLGKTTMKNICKGSSDDGHITAMMVLMELMRMVVVMMVMLLMLCRAVPTGSVTSCFDVPCRYSPARIISLIDLTPKPQDVHEAGSFARRALLCSIKPGCQDQEVRSARKLFSGANGDERQHAQAWPAKSSQRSTGACVTDLVAALAWSLRVVQAEVPCPCPWWRPQDSVSTWRCSAPVSPTSSPDVESKIVASQVARHADAKAGQRAAYIHCIAIAGAGPDFDLMKRAVRQLLLLLLLRRRTCHALAQAKGQVYPLMLQELLVSRCWDVQAHPEWLVFEIEGGLQIRPVQYQVAKKLVDDPGSMVQLNMGEGKTRVILPVLILHWAGRDGAGEPSLLRITALKSLLHELYDLKHRHLGASVLLRRVFVMPFHRDVRLRPDAIKQVISCLDFCRQSGGVVLVAPEHRLSLQFKWHEQRLEGKHEMCQLLARRSRELEVEEEVEKEVERQVPTMTPCDDEEECDVSQVVYADSVVSLKIETFSIPEVFAATHSLNRYKSIWPQIIKVHCTRNFRQAIDEAAGLDEYLRPVDAVVAFESGGLLLLLEREGEQALAAFWTAQVAQATVRVFPGCSATLLLWSISRSSWVTPALKDVAQQESLRAVAKSMGRDAAGVMEQLVMPEPPESKVRVAPLRESDLAWTFTVDLLVDFRVFEQPAQEVQVWASAPVDGLSTSTLEQEGYHKELRARCREYARLTSLQQVQHEFAQYRRDHATVVQLQDQLYELKQQKEEAELRRLQQEEMEQAELQAAAQRRAETEAACAEIKEKVAAEESRTAAAASARSEEEAELRRLQQEEMEQAELQAAAQRRAETEAACAEIKEKVAAEESRTAAAASAPSEEEAELRRLQQEEMEQAELQAAAQRRAETEAACAEIKEKVAAEESRTAAAASARSEEEAELRRLQQQSEEMEQAAQRAAARREELKARQRRAEELLAECREEELRTRELEAKVRQARHAKQVVFPTGLNAVPLPRPSGHLLTAAGQPSRGVHKVVWAALDRDDEDEQDVWSMDWSSWRSFESALPAAAAAHFLKDRRQAKTLGIVGCSLVCNIRAVSRDSDINHSTDPACPAVAAAFSAFCWICWLTWRSDPFFILMETVRGVLPLKLFGVPGQGLLARAIAAALPAHPEVLARIQHLKSSPGPPAIPAVHLERMRCRDINEELKSQDSRSSAWNAGGGGCVTSRQVEIFRGREKGLRDRFRSALARLQRPEGEAGPAAHAFAGQGFPGKHFTLFIFDWVWSRMSVVSAPQRFASIQSQP</sequence>
<comment type="caution">
    <text evidence="10">The sequence shown here is derived from an EMBL/GenBank/DDBJ whole genome shotgun (WGS) entry which is preliminary data.</text>
</comment>
<keyword evidence="11" id="KW-1185">Reference proteome</keyword>
<feature type="signal peptide" evidence="8">
    <location>
        <begin position="1"/>
        <end position="18"/>
    </location>
</feature>
<evidence type="ECO:0000256" key="5">
    <source>
        <dbReference type="ARBA" id="ARBA00022801"/>
    </source>
</evidence>
<reference evidence="10 11" key="1">
    <citation type="submission" date="2016-02" db="EMBL/GenBank/DDBJ databases">
        <title>Genome analysis of coral dinoflagellate symbionts highlights evolutionary adaptations to a symbiotic lifestyle.</title>
        <authorList>
            <person name="Aranda M."/>
            <person name="Li Y."/>
            <person name="Liew Y.J."/>
            <person name="Baumgarten S."/>
            <person name="Simakov O."/>
            <person name="Wilson M."/>
            <person name="Piel J."/>
            <person name="Ashoor H."/>
            <person name="Bougouffa S."/>
            <person name="Bajic V.B."/>
            <person name="Ryu T."/>
            <person name="Ravasi T."/>
            <person name="Bayer T."/>
            <person name="Micklem G."/>
            <person name="Kim H."/>
            <person name="Bhak J."/>
            <person name="Lajeunesse T.C."/>
            <person name="Voolstra C.R."/>
        </authorList>
    </citation>
    <scope>NUCLEOTIDE SEQUENCE [LARGE SCALE GENOMIC DNA]</scope>
    <source>
        <strain evidence="10 11">CCMP2467</strain>
    </source>
</reference>
<keyword evidence="6" id="KW-0788">Thiol protease</keyword>
<dbReference type="InterPro" id="IPR022099">
    <property type="entry name" value="DUF3638"/>
</dbReference>
<evidence type="ECO:0000313" key="11">
    <source>
        <dbReference type="Proteomes" id="UP000186817"/>
    </source>
</evidence>
<feature type="chain" id="PRO_5010372351" description="ubiquitinyl hydrolase 1" evidence="8">
    <location>
        <begin position="19"/>
        <end position="1290"/>
    </location>
</feature>
<keyword evidence="5" id="KW-0378">Hydrolase</keyword>
<dbReference type="Proteomes" id="UP000186817">
    <property type="component" value="Unassembled WGS sequence"/>
</dbReference>
<dbReference type="EMBL" id="LSRX01000128">
    <property type="protein sequence ID" value="OLQ07951.1"/>
    <property type="molecule type" value="Genomic_DNA"/>
</dbReference>
<feature type="region of interest" description="Disordered" evidence="7">
    <location>
        <begin position="802"/>
        <end position="838"/>
    </location>
</feature>
<dbReference type="PANTHER" id="PTHR13367">
    <property type="entry name" value="UBIQUITIN THIOESTERASE"/>
    <property type="match status" value="1"/>
</dbReference>
<dbReference type="InterPro" id="IPR051346">
    <property type="entry name" value="OTU_Deubiquitinase"/>
</dbReference>
<feature type="compositionally biased region" description="Basic and acidic residues" evidence="7">
    <location>
        <begin position="814"/>
        <end position="826"/>
    </location>
</feature>
<proteinExistence type="predicted"/>
<feature type="domain" description="DUF3638" evidence="9">
    <location>
        <begin position="300"/>
        <end position="464"/>
    </location>
</feature>
<feature type="compositionally biased region" description="Low complexity" evidence="7">
    <location>
        <begin position="934"/>
        <end position="948"/>
    </location>
</feature>
<feature type="region of interest" description="Disordered" evidence="7">
    <location>
        <begin position="910"/>
        <end position="948"/>
    </location>
</feature>
<protein>
    <recommendedName>
        <fullName evidence="2">ubiquitinyl hydrolase 1</fullName>
        <ecNumber evidence="2">3.4.19.12</ecNumber>
    </recommendedName>
</protein>
<feature type="region of interest" description="Disordered" evidence="7">
    <location>
        <begin position="856"/>
        <end position="893"/>
    </location>
</feature>
<dbReference type="GO" id="GO:0004843">
    <property type="term" value="F:cysteine-type deubiquitinase activity"/>
    <property type="evidence" value="ECO:0007669"/>
    <property type="project" value="UniProtKB-EC"/>
</dbReference>
<dbReference type="Pfam" id="PF12340">
    <property type="entry name" value="DUF3638"/>
    <property type="match status" value="1"/>
</dbReference>
<evidence type="ECO:0000256" key="8">
    <source>
        <dbReference type="SAM" id="SignalP"/>
    </source>
</evidence>
<dbReference type="GO" id="GO:0006508">
    <property type="term" value="P:proteolysis"/>
    <property type="evidence" value="ECO:0007669"/>
    <property type="project" value="UniProtKB-KW"/>
</dbReference>
<evidence type="ECO:0000256" key="6">
    <source>
        <dbReference type="ARBA" id="ARBA00022807"/>
    </source>
</evidence>
<dbReference type="OrthoDB" id="430352at2759"/>
<dbReference type="EC" id="3.4.19.12" evidence="2"/>
<gene>
    <name evidence="10" type="ORF">AK812_SmicGene8572</name>
</gene>